<feature type="domain" description="Glycosyl transferase family 1" evidence="1">
    <location>
        <begin position="200"/>
        <end position="338"/>
    </location>
</feature>
<dbReference type="PANTHER" id="PTHR12526:SF630">
    <property type="entry name" value="GLYCOSYLTRANSFERASE"/>
    <property type="match status" value="1"/>
</dbReference>
<keyword evidence="3" id="KW-1185">Reference proteome</keyword>
<dbReference type="EMBL" id="LNUW01000031">
    <property type="protein sequence ID" value="KXG85625.1"/>
    <property type="molecule type" value="Genomic_DNA"/>
</dbReference>
<protein>
    <submittedName>
        <fullName evidence="2">Glycosyl transferase</fullName>
    </submittedName>
</protein>
<gene>
    <name evidence="2" type="ORF">ATO67_06090</name>
</gene>
<organism evidence="2 3">
    <name type="scientific">Agrobacterium bohemicum</name>
    <dbReference type="NCBI Taxonomy" id="2052828"/>
    <lineage>
        <taxon>Bacteria</taxon>
        <taxon>Pseudomonadati</taxon>
        <taxon>Pseudomonadota</taxon>
        <taxon>Alphaproteobacteria</taxon>
        <taxon>Hyphomicrobiales</taxon>
        <taxon>Rhizobiaceae</taxon>
        <taxon>Rhizobium/Agrobacterium group</taxon>
        <taxon>Agrobacterium</taxon>
    </lineage>
</organism>
<dbReference type="SUPFAM" id="SSF53756">
    <property type="entry name" value="UDP-Glycosyltransferase/glycogen phosphorylase"/>
    <property type="match status" value="1"/>
</dbReference>
<dbReference type="PANTHER" id="PTHR12526">
    <property type="entry name" value="GLYCOSYLTRANSFERASE"/>
    <property type="match status" value="1"/>
</dbReference>
<dbReference type="CDD" id="cd03801">
    <property type="entry name" value="GT4_PimA-like"/>
    <property type="match status" value="1"/>
</dbReference>
<sequence length="365" mass="40544">MKIAFYCPLKSPNHAVPSGDRLMARLLMEAMRLGGHEVHVVSELRSFLRQPEGEDAESLRMAAKAERDRITGEWLGNGKPDVWFCYHPYYKARDLLGPELCQHFGITYVTAEASYSPKRNSMGWAKTQAELLADLRFAAVNICFTQRDRDGIVKAAADISTAMLPPFIDASVFMKVSPSPTRYRMATVAMMRAGDKLASYQALAQALKQIPPDVPWTLDIVGDGPERDTVREHFDTIDQNRLIWHGERNAKDISEILSRASLYVWPGHGEAYGLAYLEAQAAGLPVVAERIAGVPEVVRDEETGILTAPGDIEAYSAALVKLMTDDATRQTMAQKARRFASIDRSLQNAATTLNEILKHVLEQTP</sequence>
<accession>A0A135P2G9</accession>
<evidence type="ECO:0000313" key="3">
    <source>
        <dbReference type="Proteomes" id="UP000070498"/>
    </source>
</evidence>
<dbReference type="Pfam" id="PF00534">
    <property type="entry name" value="Glycos_transf_1"/>
    <property type="match status" value="1"/>
</dbReference>
<dbReference type="Gene3D" id="3.40.50.2000">
    <property type="entry name" value="Glycogen Phosphorylase B"/>
    <property type="match status" value="2"/>
</dbReference>
<dbReference type="Proteomes" id="UP000070498">
    <property type="component" value="Unassembled WGS sequence"/>
</dbReference>
<dbReference type="AlphaFoldDB" id="A0A135P2G9"/>
<name>A0A135P2G9_9HYPH</name>
<dbReference type="RefSeq" id="WP_067645712.1">
    <property type="nucleotide sequence ID" value="NZ_KQ961025.1"/>
</dbReference>
<evidence type="ECO:0000259" key="1">
    <source>
        <dbReference type="Pfam" id="PF00534"/>
    </source>
</evidence>
<comment type="caution">
    <text evidence="2">The sequence shown here is derived from an EMBL/GenBank/DDBJ whole genome shotgun (WGS) entry which is preliminary data.</text>
</comment>
<dbReference type="GO" id="GO:0016757">
    <property type="term" value="F:glycosyltransferase activity"/>
    <property type="evidence" value="ECO:0007669"/>
    <property type="project" value="InterPro"/>
</dbReference>
<evidence type="ECO:0000313" key="2">
    <source>
        <dbReference type="EMBL" id="KXG85625.1"/>
    </source>
</evidence>
<dbReference type="STRING" id="2052828.ATO67_06090"/>
<keyword evidence="2" id="KW-0808">Transferase</keyword>
<dbReference type="InterPro" id="IPR001296">
    <property type="entry name" value="Glyco_trans_1"/>
</dbReference>
<reference evidence="2 3" key="1">
    <citation type="submission" date="2015-11" db="EMBL/GenBank/DDBJ databases">
        <title>Draft genome sequence of Agrobacterium sp. R89-1.</title>
        <authorList>
            <person name="Zahradnik J."/>
            <person name="Kyslikova E."/>
            <person name="Palyzova A."/>
            <person name="Kyslik P."/>
        </authorList>
    </citation>
    <scope>NUCLEOTIDE SEQUENCE [LARGE SCALE GENOMIC DNA]</scope>
    <source>
        <strain evidence="2 3">R89-1</strain>
    </source>
</reference>
<proteinExistence type="predicted"/>